<reference evidence="3" key="1">
    <citation type="submission" date="2019-05" db="EMBL/GenBank/DDBJ databases">
        <title>The de novo reference genome and transcriptome assemblies of the wild tomato species Solanum chilense.</title>
        <authorList>
            <person name="Stam R."/>
            <person name="Nosenko T."/>
            <person name="Hoerger A.C."/>
            <person name="Stephan W."/>
            <person name="Seidel M.A."/>
            <person name="Kuhn J.M.M."/>
            <person name="Haberer G."/>
            <person name="Tellier A."/>
        </authorList>
    </citation>
    <scope>NUCLEOTIDE SEQUENCE</scope>
    <source>
        <tissue evidence="3">Mature leaves</tissue>
    </source>
</reference>
<feature type="domain" description="KIB1-4 beta-propeller" evidence="2">
    <location>
        <begin position="37"/>
        <end position="118"/>
    </location>
</feature>
<dbReference type="EMBL" id="RXGB01010243">
    <property type="protein sequence ID" value="TMW83947.1"/>
    <property type="molecule type" value="Genomic_DNA"/>
</dbReference>
<evidence type="ECO:0000313" key="3">
    <source>
        <dbReference type="EMBL" id="TMW83947.1"/>
    </source>
</evidence>
<evidence type="ECO:0000259" key="2">
    <source>
        <dbReference type="Pfam" id="PF03478"/>
    </source>
</evidence>
<dbReference type="AlphaFoldDB" id="A0A6N2AN79"/>
<feature type="compositionally biased region" description="Basic and acidic residues" evidence="1">
    <location>
        <begin position="123"/>
        <end position="136"/>
    </location>
</feature>
<accession>A0A6N2AN79</accession>
<dbReference type="PANTHER" id="PTHR40891">
    <property type="entry name" value="DUF295 DOMAIN-CONTAINING PROTEIN"/>
    <property type="match status" value="1"/>
</dbReference>
<dbReference type="PANTHER" id="PTHR40891:SF1">
    <property type="entry name" value="DUF295 DOMAIN-CONTAINING PROTEIN"/>
    <property type="match status" value="1"/>
</dbReference>
<protein>
    <recommendedName>
        <fullName evidence="2">KIB1-4 beta-propeller domain-containing protein</fullName>
    </recommendedName>
</protein>
<feature type="region of interest" description="Disordered" evidence="1">
    <location>
        <begin position="123"/>
        <end position="180"/>
    </location>
</feature>
<feature type="compositionally biased region" description="Acidic residues" evidence="1">
    <location>
        <begin position="152"/>
        <end position="180"/>
    </location>
</feature>
<gene>
    <name evidence="3" type="ORF">EJD97_000371</name>
</gene>
<comment type="caution">
    <text evidence="3">The sequence shown here is derived from an EMBL/GenBank/DDBJ whole genome shotgun (WGS) entry which is preliminary data.</text>
</comment>
<sequence>MELEENKKEKYGQPPYFAQYPWLLICHGDAMHRQTYFSVSENRYYMKSIPELKENIIHAYVDEWLVLQNINSNDCYLWNLISNEKIELPPLSTKGDISQCLLSAPPHDPECLVIFLIENEKENTNEDENKNNNVDKNEDENENSDGDGNGDSNEDEDEDEDEEEDSDEDVSSDEDEDEDEDVKLLTFYFCKPGYNTEFHKQDVQSIIGDSRLGIWTIFQKKIYTLIGMQFILTYLDVDNDSGRITTTPMTNESPIRLKSYYGYYKDYLIQSSSNNMLLYVQLMVGGRDFGMPCHLQVIRFDFTKERWMKAESIGEIAIFISLSMGTSTTCSTKGTNLKKDSVYFTYGRHLYVYNWITHSISLSLPCPHVSKTKNKHMHWLTLNQ</sequence>
<name>A0A6N2AN79_SOLCI</name>
<dbReference type="Pfam" id="PF03478">
    <property type="entry name" value="Beta-prop_KIB1-4"/>
    <property type="match status" value="2"/>
</dbReference>
<evidence type="ECO:0000256" key="1">
    <source>
        <dbReference type="SAM" id="MobiDB-lite"/>
    </source>
</evidence>
<dbReference type="InterPro" id="IPR005174">
    <property type="entry name" value="KIB1-4_b-propeller"/>
</dbReference>
<feature type="domain" description="KIB1-4 beta-propeller" evidence="2">
    <location>
        <begin position="187"/>
        <end position="354"/>
    </location>
</feature>
<proteinExistence type="predicted"/>
<organism evidence="3">
    <name type="scientific">Solanum chilense</name>
    <name type="common">Tomato</name>
    <name type="synonym">Lycopersicon chilense</name>
    <dbReference type="NCBI Taxonomy" id="4083"/>
    <lineage>
        <taxon>Eukaryota</taxon>
        <taxon>Viridiplantae</taxon>
        <taxon>Streptophyta</taxon>
        <taxon>Embryophyta</taxon>
        <taxon>Tracheophyta</taxon>
        <taxon>Spermatophyta</taxon>
        <taxon>Magnoliopsida</taxon>
        <taxon>eudicotyledons</taxon>
        <taxon>Gunneridae</taxon>
        <taxon>Pentapetalae</taxon>
        <taxon>asterids</taxon>
        <taxon>lamiids</taxon>
        <taxon>Solanales</taxon>
        <taxon>Solanaceae</taxon>
        <taxon>Solanoideae</taxon>
        <taxon>Solaneae</taxon>
        <taxon>Solanum</taxon>
        <taxon>Solanum subgen. Lycopersicon</taxon>
    </lineage>
</organism>